<evidence type="ECO:0000259" key="8">
    <source>
        <dbReference type="Pfam" id="PF00155"/>
    </source>
</evidence>
<dbReference type="PROSITE" id="PS00105">
    <property type="entry name" value="AA_TRANSFER_CLASS_1"/>
    <property type="match status" value="1"/>
</dbReference>
<evidence type="ECO:0000256" key="6">
    <source>
        <dbReference type="ARBA" id="ARBA00022898"/>
    </source>
</evidence>
<evidence type="ECO:0000313" key="10">
    <source>
        <dbReference type="Proteomes" id="UP000037505"/>
    </source>
</evidence>
<dbReference type="PANTHER" id="PTHR11879">
    <property type="entry name" value="ASPARTATE AMINOTRANSFERASE"/>
    <property type="match status" value="1"/>
</dbReference>
<dbReference type="GO" id="GO:0006532">
    <property type="term" value="P:aspartate biosynthetic process"/>
    <property type="evidence" value="ECO:0007669"/>
    <property type="project" value="TreeGrafter"/>
</dbReference>
<dbReference type="GO" id="GO:0004069">
    <property type="term" value="F:L-aspartate:2-oxoglutarate aminotransferase activity"/>
    <property type="evidence" value="ECO:0007669"/>
    <property type="project" value="UniProtKB-EC"/>
</dbReference>
<keyword evidence="10" id="KW-1185">Reference proteome</keyword>
<gene>
    <name evidence="9" type="ORF">ANOM_000941</name>
</gene>
<reference evidence="9 10" key="1">
    <citation type="submission" date="2014-06" db="EMBL/GenBank/DDBJ databases">
        <title>The Genome of the Aflatoxigenic Filamentous Fungus Aspergillus nomius.</title>
        <authorList>
            <person name="Moore M.G."/>
            <person name="Shannon B.M."/>
            <person name="Brian M.M."/>
        </authorList>
    </citation>
    <scope>NUCLEOTIDE SEQUENCE [LARGE SCALE GENOMIC DNA]</scope>
    <source>
        <strain evidence="9 10">NRRL 13137</strain>
    </source>
</reference>
<keyword evidence="5 7" id="KW-0808">Transferase</keyword>
<dbReference type="EMBL" id="JNOM01000008">
    <property type="protein sequence ID" value="KNG90835.1"/>
    <property type="molecule type" value="Genomic_DNA"/>
</dbReference>
<dbReference type="InterPro" id="IPR015424">
    <property type="entry name" value="PyrdxlP-dep_Trfase"/>
</dbReference>
<comment type="caution">
    <text evidence="9">The sequence shown here is derived from an EMBL/GenBank/DDBJ whole genome shotgun (WGS) entry which is preliminary data.</text>
</comment>
<comment type="cofactor">
    <cofactor evidence="1">
        <name>pyridoxal 5'-phosphate</name>
        <dbReference type="ChEBI" id="CHEBI:597326"/>
    </cofactor>
</comment>
<comment type="miscellaneous">
    <text evidence="7">In eukaryotes there are cytoplasmic, mitochondrial and chloroplastic isozymes.</text>
</comment>
<dbReference type="FunFam" id="3.90.1150.10:FF:000001">
    <property type="entry name" value="Aspartate aminotransferase"/>
    <property type="match status" value="1"/>
</dbReference>
<dbReference type="CDD" id="cd00609">
    <property type="entry name" value="AAT_like"/>
    <property type="match status" value="1"/>
</dbReference>
<dbReference type="AlphaFoldDB" id="A0A0L1JGC9"/>
<keyword evidence="4 7" id="KW-0032">Aminotransferase</keyword>
<dbReference type="EC" id="2.6.1.1" evidence="7"/>
<dbReference type="InterPro" id="IPR004838">
    <property type="entry name" value="NHTrfase_class1_PyrdxlP-BS"/>
</dbReference>
<dbReference type="PANTHER" id="PTHR11879:SF20">
    <property type="entry name" value="ASPARTATE AMINOTRANSFERASE"/>
    <property type="match status" value="1"/>
</dbReference>
<dbReference type="NCBIfam" id="NF006719">
    <property type="entry name" value="PRK09257.1"/>
    <property type="match status" value="1"/>
</dbReference>
<dbReference type="Proteomes" id="UP000037505">
    <property type="component" value="Unassembled WGS sequence"/>
</dbReference>
<evidence type="ECO:0000256" key="4">
    <source>
        <dbReference type="ARBA" id="ARBA00022576"/>
    </source>
</evidence>
<evidence type="ECO:0000313" key="9">
    <source>
        <dbReference type="EMBL" id="KNG90835.1"/>
    </source>
</evidence>
<name>A0A0L1JGC9_ASPN3</name>
<evidence type="ECO:0000256" key="3">
    <source>
        <dbReference type="ARBA" id="ARBA00011738"/>
    </source>
</evidence>
<evidence type="ECO:0000256" key="5">
    <source>
        <dbReference type="ARBA" id="ARBA00022679"/>
    </source>
</evidence>
<proteinExistence type="inferred from homology"/>
<sequence>MRVTLPADMDNSSSSLFSHLDNVPLDPHFALKELFDKDKNPDKVLLGSGVYRDDNGRPWVLPAAEVIVTEEETNARYEYLPIPGYAPFYAAARDLLFGPTVKKDRTVSVHTISGTGANYLGARFLSQALKPSAVWVSDPTWVNHINIWNQVGVEVKTYPYWNARERTLAFEETCHVLETQTRPGDVIVLHACAHNPTGVDPTKEQWKIIADICEEHALFPFFDCAYQGFATGDLDDDAWALRHFMERGTLELAVAQSFSKNMGLYGERVGAFHLATASPATAVKVQGHLARLQRGQISQPPTRGAKIATAILTRPELFKDWLIDLQEMSSRIKSMRKSLHEGLLSLNTPGKWDCIVSQIGMFSFTGLSPEEVAAIRADGHVYMLKSGRISVAGLNTRNIQHVVESMDAAVRKYAHQELPN</sequence>
<dbReference type="Pfam" id="PF00155">
    <property type="entry name" value="Aminotran_1_2"/>
    <property type="match status" value="1"/>
</dbReference>
<dbReference type="GO" id="GO:0030170">
    <property type="term" value="F:pyridoxal phosphate binding"/>
    <property type="evidence" value="ECO:0007669"/>
    <property type="project" value="InterPro"/>
</dbReference>
<dbReference type="FunFam" id="3.40.640.10:FF:000066">
    <property type="entry name" value="Aspartate aminotransferase"/>
    <property type="match status" value="1"/>
</dbReference>
<dbReference type="Gene3D" id="3.40.640.10">
    <property type="entry name" value="Type I PLP-dependent aspartate aminotransferase-like (Major domain)"/>
    <property type="match status" value="1"/>
</dbReference>
<comment type="subunit">
    <text evidence="3 7">Homodimer.</text>
</comment>
<keyword evidence="6" id="KW-0663">Pyridoxal phosphate</keyword>
<dbReference type="InterPro" id="IPR015421">
    <property type="entry name" value="PyrdxlP-dep_Trfase_major"/>
</dbReference>
<organism evidence="9 10">
    <name type="scientific">Aspergillus nomiae NRRL (strain ATCC 15546 / NRRL 13137 / CBS 260.88 / M93)</name>
    <dbReference type="NCBI Taxonomy" id="1509407"/>
    <lineage>
        <taxon>Eukaryota</taxon>
        <taxon>Fungi</taxon>
        <taxon>Dikarya</taxon>
        <taxon>Ascomycota</taxon>
        <taxon>Pezizomycotina</taxon>
        <taxon>Eurotiomycetes</taxon>
        <taxon>Eurotiomycetidae</taxon>
        <taxon>Eurotiales</taxon>
        <taxon>Aspergillaceae</taxon>
        <taxon>Aspergillus</taxon>
        <taxon>Aspergillus subgen. Circumdati</taxon>
    </lineage>
</organism>
<dbReference type="GO" id="GO:0005829">
    <property type="term" value="C:cytosol"/>
    <property type="evidence" value="ECO:0007669"/>
    <property type="project" value="TreeGrafter"/>
</dbReference>
<dbReference type="InterPro" id="IPR015422">
    <property type="entry name" value="PyrdxlP-dep_Trfase_small"/>
</dbReference>
<protein>
    <recommendedName>
        <fullName evidence="7">Aspartate aminotransferase</fullName>
        <ecNumber evidence="7">2.6.1.1</ecNumber>
    </recommendedName>
</protein>
<dbReference type="InterPro" id="IPR000796">
    <property type="entry name" value="Asp_trans"/>
</dbReference>
<evidence type="ECO:0000256" key="1">
    <source>
        <dbReference type="ARBA" id="ARBA00001933"/>
    </source>
</evidence>
<dbReference type="InterPro" id="IPR004839">
    <property type="entry name" value="Aminotransferase_I/II_large"/>
</dbReference>
<dbReference type="GeneID" id="26802745"/>
<evidence type="ECO:0000256" key="2">
    <source>
        <dbReference type="ARBA" id="ARBA00007441"/>
    </source>
</evidence>
<evidence type="ECO:0000256" key="7">
    <source>
        <dbReference type="RuleBase" id="RU000480"/>
    </source>
</evidence>
<comment type="catalytic activity">
    <reaction evidence="7">
        <text>L-aspartate + 2-oxoglutarate = oxaloacetate + L-glutamate</text>
        <dbReference type="Rhea" id="RHEA:21824"/>
        <dbReference type="ChEBI" id="CHEBI:16452"/>
        <dbReference type="ChEBI" id="CHEBI:16810"/>
        <dbReference type="ChEBI" id="CHEBI:29985"/>
        <dbReference type="ChEBI" id="CHEBI:29991"/>
        <dbReference type="EC" id="2.6.1.1"/>
    </reaction>
</comment>
<dbReference type="Gene3D" id="3.90.1150.10">
    <property type="entry name" value="Aspartate Aminotransferase, domain 1"/>
    <property type="match status" value="1"/>
</dbReference>
<feature type="domain" description="Aminotransferase class I/classII large" evidence="8">
    <location>
        <begin position="42"/>
        <end position="405"/>
    </location>
</feature>
<dbReference type="STRING" id="1509407.A0A0L1JGC9"/>
<accession>A0A0L1JGC9</accession>
<comment type="similarity">
    <text evidence="2">Belongs to the class-I pyridoxal-phosphate-dependent aminotransferase family.</text>
</comment>
<dbReference type="PRINTS" id="PR00799">
    <property type="entry name" value="TRANSAMINASE"/>
</dbReference>
<dbReference type="SUPFAM" id="SSF53383">
    <property type="entry name" value="PLP-dependent transferases"/>
    <property type="match status" value="1"/>
</dbReference>
<dbReference type="RefSeq" id="XP_015411758.1">
    <property type="nucleotide sequence ID" value="XM_015546199.1"/>
</dbReference>